<dbReference type="EMBL" id="CM023476">
    <property type="protein sequence ID" value="KAH7942528.1"/>
    <property type="molecule type" value="Genomic_DNA"/>
</dbReference>
<dbReference type="Proteomes" id="UP000821865">
    <property type="component" value="Chromosome 7"/>
</dbReference>
<protein>
    <submittedName>
        <fullName evidence="1">Uncharacterized protein</fullName>
    </submittedName>
</protein>
<evidence type="ECO:0000313" key="2">
    <source>
        <dbReference type="Proteomes" id="UP000821865"/>
    </source>
</evidence>
<comment type="caution">
    <text evidence="1">The sequence shown here is derived from an EMBL/GenBank/DDBJ whole genome shotgun (WGS) entry which is preliminary data.</text>
</comment>
<name>A0ACB8CIN6_DERSI</name>
<organism evidence="1 2">
    <name type="scientific">Dermacentor silvarum</name>
    <name type="common">Tick</name>
    <dbReference type="NCBI Taxonomy" id="543639"/>
    <lineage>
        <taxon>Eukaryota</taxon>
        <taxon>Metazoa</taxon>
        <taxon>Ecdysozoa</taxon>
        <taxon>Arthropoda</taxon>
        <taxon>Chelicerata</taxon>
        <taxon>Arachnida</taxon>
        <taxon>Acari</taxon>
        <taxon>Parasitiformes</taxon>
        <taxon>Ixodida</taxon>
        <taxon>Ixodoidea</taxon>
        <taxon>Ixodidae</taxon>
        <taxon>Rhipicephalinae</taxon>
        <taxon>Dermacentor</taxon>
    </lineage>
</organism>
<gene>
    <name evidence="1" type="ORF">HPB49_024853</name>
</gene>
<keyword evidence="2" id="KW-1185">Reference proteome</keyword>
<sequence length="481" mass="53304">MPGGTIIQIRDHCLNTLKHNLEPESCIDTYRLASSGGYDYLAKVAFRYIVRNFDEVWKNSAQFQALTPEEMCSILEDDRLHAPNEVEETFRAILKWISADVDERKAYLAKFLPLVRFARCSVTDIENVVTTPQILGDGDSMKVLNVIHQTLSLPSMAVGEVAGVDLSPKLWLKPRLPKNILFLFGGWTVGATNKMLTFYCRAAKWRMMGKQNTTPRAYHGVAVIGQCIYFVGGFNGRECYHSVACFDLSLARWSAKANMAKARCYVSVAVLQASKSEERQPLGHIYAMGGFDGHMRTNTVERYEVNTNQWSMVANMNDIRSDASAAAAGGRIYIVGGFTGQEVLDTVECYDPSTNVWTRVLTMSSPRSGLKNSLTVNVFSIAISFFGYIALPRPTTGKTTVPLVERYDIAARKWYAAPGIGMNCSASAACIVHDVANPDPPPEELQKLVGSQKWETLLTSSTPEVQVRVTARAQEVTFSTD</sequence>
<accession>A0ACB8CIN6</accession>
<reference evidence="1" key="1">
    <citation type="submission" date="2020-05" db="EMBL/GenBank/DDBJ databases">
        <title>Large-scale comparative analyses of tick genomes elucidate their genetic diversity and vector capacities.</title>
        <authorList>
            <person name="Jia N."/>
            <person name="Wang J."/>
            <person name="Shi W."/>
            <person name="Du L."/>
            <person name="Sun Y."/>
            <person name="Zhan W."/>
            <person name="Jiang J."/>
            <person name="Wang Q."/>
            <person name="Zhang B."/>
            <person name="Ji P."/>
            <person name="Sakyi L.B."/>
            <person name="Cui X."/>
            <person name="Yuan T."/>
            <person name="Jiang B."/>
            <person name="Yang W."/>
            <person name="Lam T.T.-Y."/>
            <person name="Chang Q."/>
            <person name="Ding S."/>
            <person name="Wang X."/>
            <person name="Zhu J."/>
            <person name="Ruan X."/>
            <person name="Zhao L."/>
            <person name="Wei J."/>
            <person name="Que T."/>
            <person name="Du C."/>
            <person name="Cheng J."/>
            <person name="Dai P."/>
            <person name="Han X."/>
            <person name="Huang E."/>
            <person name="Gao Y."/>
            <person name="Liu J."/>
            <person name="Shao H."/>
            <person name="Ye R."/>
            <person name="Li L."/>
            <person name="Wei W."/>
            <person name="Wang X."/>
            <person name="Wang C."/>
            <person name="Yang T."/>
            <person name="Huo Q."/>
            <person name="Li W."/>
            <person name="Guo W."/>
            <person name="Chen H."/>
            <person name="Zhou L."/>
            <person name="Ni X."/>
            <person name="Tian J."/>
            <person name="Zhou Y."/>
            <person name="Sheng Y."/>
            <person name="Liu T."/>
            <person name="Pan Y."/>
            <person name="Xia L."/>
            <person name="Li J."/>
            <person name="Zhao F."/>
            <person name="Cao W."/>
        </authorList>
    </citation>
    <scope>NUCLEOTIDE SEQUENCE</scope>
    <source>
        <strain evidence="1">Dsil-2018</strain>
    </source>
</reference>
<evidence type="ECO:0000313" key="1">
    <source>
        <dbReference type="EMBL" id="KAH7942528.1"/>
    </source>
</evidence>
<proteinExistence type="predicted"/>